<dbReference type="Proteomes" id="UP000262477">
    <property type="component" value="Unassembled WGS sequence"/>
</dbReference>
<proteinExistence type="predicted"/>
<dbReference type="AlphaFoldDB" id="A0A371PUS2"/>
<dbReference type="RefSeq" id="WP_128510867.1">
    <property type="nucleotide sequence ID" value="NZ_QUAC01000310.1"/>
</dbReference>
<evidence type="ECO:0008006" key="3">
    <source>
        <dbReference type="Google" id="ProtNLM"/>
    </source>
</evidence>
<dbReference type="OrthoDB" id="9027184at2"/>
<evidence type="ECO:0000313" key="2">
    <source>
        <dbReference type="Proteomes" id="UP000262477"/>
    </source>
</evidence>
<keyword evidence="2" id="KW-1185">Reference proteome</keyword>
<reference evidence="1 2" key="1">
    <citation type="submission" date="2018-08" db="EMBL/GenBank/DDBJ databases">
        <title>Streptomyces NEAU-D10 sp. nov., a novel Actinomycete isolated from soil.</title>
        <authorList>
            <person name="Jin L."/>
        </authorList>
    </citation>
    <scope>NUCLEOTIDE SEQUENCE [LARGE SCALE GENOMIC DNA]</scope>
    <source>
        <strain evidence="1 2">NEAU-D10</strain>
    </source>
</reference>
<dbReference type="EMBL" id="QUAC01000310">
    <property type="protein sequence ID" value="REK86226.1"/>
    <property type="molecule type" value="Genomic_DNA"/>
</dbReference>
<organism evidence="1 2">
    <name type="scientific">Streptomyces inhibens</name>
    <dbReference type="NCBI Taxonomy" id="2293571"/>
    <lineage>
        <taxon>Bacteria</taxon>
        <taxon>Bacillati</taxon>
        <taxon>Actinomycetota</taxon>
        <taxon>Actinomycetes</taxon>
        <taxon>Kitasatosporales</taxon>
        <taxon>Streptomycetaceae</taxon>
        <taxon>Streptomyces</taxon>
    </lineage>
</organism>
<dbReference type="InterPro" id="IPR036375">
    <property type="entry name" value="Hemopexin-like_dom_sf"/>
</dbReference>
<name>A0A371PUS2_STRIH</name>
<dbReference type="Gene3D" id="2.110.10.10">
    <property type="entry name" value="Hemopexin-like domain"/>
    <property type="match status" value="1"/>
</dbReference>
<evidence type="ECO:0000313" key="1">
    <source>
        <dbReference type="EMBL" id="REK86226.1"/>
    </source>
</evidence>
<sequence>MPELPLPDLDDLRFQPLVDAAKRALPGRAPDWSDHNVSDPGVTLIEACAERVDLLLYRVARMTPAQRDRLLRLMGITPVPATPCRVRVRFSDTVGVQETTVPEGTELRSEGEPAVVLRTVSEVKVPRGGSATVEAVEQPEEVREVLGTSAQVPAQRFRPARRPWSPPVPLPEPPASPLTSVTVEGRVWAPVRSFAKAGDREECYWWDEATGEVVFGPLVPFAGRSRQIGEVPQQGATITAEYTACRGTLSELPPGTPLYGAAGVPSAKADRILAAGQDAETWREALDRAALGLAPLRRAVTVQDHERLLSEHASLVARCRVSATVRPADTTVPAGLLAPPRPVPLSTCAVPVRPEQQPWAVHYFPGDTGVVYKRVLLLDGSEQTVSGDEPPEFAKTKVDAVLHLKNAVDRLWFVGERCAWGAAASKLISAQFLGLPEEFAQDLNAVAALPVPDADDEYEVFLFKGEAFYHRRYKYAPGTLFPSVGRGVRSLIAESFPGLSPDCQRSPDAVVTVGEVFYFLKGPRAEPAVWHSEEAALRVLLVPPLPSASSRALTEDELAVPRAALEETKAVLSGARLLGERLHAGPPDYAGFKVKATVHPWARNAQAVKDAAVRALFGYFHPTQGGPDGQGWAWGRRVHAGDVFTALEKVPEIRAVGDAQVTDKEGATRPAIEVSDSGLVHLLDVDITVEKS</sequence>
<accession>A0A371PUS2</accession>
<gene>
    <name evidence="1" type="ORF">DY245_33300</name>
</gene>
<comment type="caution">
    <text evidence="1">The sequence shown here is derived from an EMBL/GenBank/DDBJ whole genome shotgun (WGS) entry which is preliminary data.</text>
</comment>
<protein>
    <recommendedName>
        <fullName evidence="3">Baseplate assembly protein</fullName>
    </recommendedName>
</protein>